<proteinExistence type="predicted"/>
<dbReference type="GO" id="GO:0008716">
    <property type="term" value="F:D-alanine-D-alanine ligase activity"/>
    <property type="evidence" value="ECO:0007669"/>
    <property type="project" value="InterPro"/>
</dbReference>
<evidence type="ECO:0000313" key="2">
    <source>
        <dbReference type="EMBL" id="GGG83333.1"/>
    </source>
</evidence>
<dbReference type="RefSeq" id="WP_308419005.1">
    <property type="nucleotide sequence ID" value="NZ_BMFR01000016.1"/>
</dbReference>
<organism evidence="2 3">
    <name type="scientific">Virgibacillus oceani</name>
    <dbReference type="NCBI Taxonomy" id="1479511"/>
    <lineage>
        <taxon>Bacteria</taxon>
        <taxon>Bacillati</taxon>
        <taxon>Bacillota</taxon>
        <taxon>Bacilli</taxon>
        <taxon>Bacillales</taxon>
        <taxon>Bacillaceae</taxon>
        <taxon>Virgibacillus</taxon>
    </lineage>
</organism>
<dbReference type="EMBL" id="BMFR01000016">
    <property type="protein sequence ID" value="GGG83333.1"/>
    <property type="molecule type" value="Genomic_DNA"/>
</dbReference>
<dbReference type="SUPFAM" id="SSF56059">
    <property type="entry name" value="Glutathione synthetase ATP-binding domain-like"/>
    <property type="match status" value="1"/>
</dbReference>
<keyword evidence="3" id="KW-1185">Reference proteome</keyword>
<sequence>MGRLFLGEDEKPVLNEVNTLLGFTKISTYPKLWEVSGISYSKHIERLKEYNKIVFADWMIGHGVGQGV</sequence>
<dbReference type="Pfam" id="PF07478">
    <property type="entry name" value="Dala_Dala_lig_C"/>
    <property type="match status" value="1"/>
</dbReference>
<dbReference type="InterPro" id="IPR011095">
    <property type="entry name" value="Dala_Dala_lig_C"/>
</dbReference>
<dbReference type="AlphaFoldDB" id="A0A917HMH1"/>
<dbReference type="Proteomes" id="UP000622860">
    <property type="component" value="Unassembled WGS sequence"/>
</dbReference>
<reference evidence="2" key="2">
    <citation type="submission" date="2020-09" db="EMBL/GenBank/DDBJ databases">
        <authorList>
            <person name="Sun Q."/>
            <person name="Zhou Y."/>
        </authorList>
    </citation>
    <scope>NUCLEOTIDE SEQUENCE</scope>
    <source>
        <strain evidence="2">CGMCC 1.12754</strain>
    </source>
</reference>
<accession>A0A917HMH1</accession>
<evidence type="ECO:0000259" key="1">
    <source>
        <dbReference type="Pfam" id="PF07478"/>
    </source>
</evidence>
<evidence type="ECO:0000313" key="3">
    <source>
        <dbReference type="Proteomes" id="UP000622860"/>
    </source>
</evidence>
<feature type="domain" description="D-alanine--D-alanine ligase C-terminal" evidence="1">
    <location>
        <begin position="4"/>
        <end position="47"/>
    </location>
</feature>
<dbReference type="Gene3D" id="3.30.470.20">
    <property type="entry name" value="ATP-grasp fold, B domain"/>
    <property type="match status" value="1"/>
</dbReference>
<reference evidence="2" key="1">
    <citation type="journal article" date="2014" name="Int. J. Syst. Evol. Microbiol.">
        <title>Complete genome sequence of Corynebacterium casei LMG S-19264T (=DSM 44701T), isolated from a smear-ripened cheese.</title>
        <authorList>
            <consortium name="US DOE Joint Genome Institute (JGI-PGF)"/>
            <person name="Walter F."/>
            <person name="Albersmeier A."/>
            <person name="Kalinowski J."/>
            <person name="Ruckert C."/>
        </authorList>
    </citation>
    <scope>NUCLEOTIDE SEQUENCE</scope>
    <source>
        <strain evidence="2">CGMCC 1.12754</strain>
    </source>
</reference>
<name>A0A917HMH1_9BACI</name>
<comment type="caution">
    <text evidence="2">The sequence shown here is derived from an EMBL/GenBank/DDBJ whole genome shotgun (WGS) entry which is preliminary data.</text>
</comment>
<protein>
    <recommendedName>
        <fullName evidence="1">D-alanine--D-alanine ligase C-terminal domain-containing protein</fullName>
    </recommendedName>
</protein>
<gene>
    <name evidence="2" type="ORF">GCM10011398_31180</name>
</gene>